<dbReference type="AlphaFoldDB" id="A0AAV9J113"/>
<gene>
    <name evidence="3" type="ORF">CDCA_CDCA17G4305</name>
</gene>
<evidence type="ECO:0000256" key="1">
    <source>
        <dbReference type="SAM" id="MobiDB-lite"/>
    </source>
</evidence>
<dbReference type="GO" id="GO:0001156">
    <property type="term" value="F:TFIIIC-class transcription factor complex binding"/>
    <property type="evidence" value="ECO:0007669"/>
    <property type="project" value="TreeGrafter"/>
</dbReference>
<feature type="domain" description="Myb-like" evidence="2">
    <location>
        <begin position="115"/>
        <end position="163"/>
    </location>
</feature>
<dbReference type="GO" id="GO:0000126">
    <property type="term" value="C:transcription factor TFIIIB complex"/>
    <property type="evidence" value="ECO:0007669"/>
    <property type="project" value="TreeGrafter"/>
</dbReference>
<name>A0AAV9J113_CYACA</name>
<evidence type="ECO:0000259" key="2">
    <source>
        <dbReference type="SMART" id="SM00717"/>
    </source>
</evidence>
<dbReference type="SMART" id="SM00717">
    <property type="entry name" value="SANT"/>
    <property type="match status" value="1"/>
</dbReference>
<keyword evidence="4" id="KW-1185">Reference proteome</keyword>
<dbReference type="PANTHER" id="PTHR22929:SF0">
    <property type="entry name" value="TRANSCRIPTION FACTOR TFIIIB COMPONENT B'' HOMOLOG"/>
    <property type="match status" value="1"/>
</dbReference>
<evidence type="ECO:0000313" key="3">
    <source>
        <dbReference type="EMBL" id="KAK4538280.1"/>
    </source>
</evidence>
<dbReference type="InterPro" id="IPR039467">
    <property type="entry name" value="TFIIIB_B''_Myb"/>
</dbReference>
<dbReference type="Pfam" id="PF15963">
    <property type="entry name" value="Myb_DNA-bind_7"/>
    <property type="match status" value="1"/>
</dbReference>
<comment type="caution">
    <text evidence="3">The sequence shown here is derived from an EMBL/GenBank/DDBJ whole genome shotgun (WGS) entry which is preliminary data.</text>
</comment>
<dbReference type="PANTHER" id="PTHR22929">
    <property type="entry name" value="RNA POLYMERASE III TRANSCRIPTION INITIATION FACTOR B"/>
    <property type="match status" value="1"/>
</dbReference>
<organism evidence="3 4">
    <name type="scientific">Cyanidium caldarium</name>
    <name type="common">Red alga</name>
    <dbReference type="NCBI Taxonomy" id="2771"/>
    <lineage>
        <taxon>Eukaryota</taxon>
        <taxon>Rhodophyta</taxon>
        <taxon>Bangiophyceae</taxon>
        <taxon>Cyanidiales</taxon>
        <taxon>Cyanidiaceae</taxon>
        <taxon>Cyanidium</taxon>
    </lineage>
</organism>
<accession>A0AAV9J113</accession>
<dbReference type="SUPFAM" id="SSF46689">
    <property type="entry name" value="Homeodomain-like"/>
    <property type="match status" value="1"/>
</dbReference>
<dbReference type="InterPro" id="IPR009057">
    <property type="entry name" value="Homeodomain-like_sf"/>
</dbReference>
<protein>
    <recommendedName>
        <fullName evidence="2">Myb-like domain-containing protein</fullName>
    </recommendedName>
</protein>
<dbReference type="CDD" id="cd00167">
    <property type="entry name" value="SANT"/>
    <property type="match status" value="1"/>
</dbReference>
<reference evidence="3 4" key="1">
    <citation type="submission" date="2022-07" db="EMBL/GenBank/DDBJ databases">
        <title>Genome-wide signatures of adaptation to extreme environments.</title>
        <authorList>
            <person name="Cho C.H."/>
            <person name="Yoon H.S."/>
        </authorList>
    </citation>
    <scope>NUCLEOTIDE SEQUENCE [LARGE SCALE GENOMIC DNA]</scope>
    <source>
        <strain evidence="3 4">DBV 063 E5</strain>
    </source>
</reference>
<dbReference type="GO" id="GO:0070898">
    <property type="term" value="P:RNA polymerase III preinitiation complex assembly"/>
    <property type="evidence" value="ECO:0007669"/>
    <property type="project" value="TreeGrafter"/>
</dbReference>
<dbReference type="Proteomes" id="UP001301350">
    <property type="component" value="Unassembled WGS sequence"/>
</dbReference>
<dbReference type="Gene3D" id="1.10.10.60">
    <property type="entry name" value="Homeodomain-like"/>
    <property type="match status" value="1"/>
</dbReference>
<proteinExistence type="predicted"/>
<evidence type="ECO:0000313" key="4">
    <source>
        <dbReference type="Proteomes" id="UP001301350"/>
    </source>
</evidence>
<sequence length="230" mass="25395">MAAAEGHRLRSGRVTQSIAPPPQAIQKRRRTGAAPPPKPTTARAAAEKHHPTTPHRGTVHAPRLRVDEYGNVVVDEASLVVPVSASPAAATRDAAHPAAVPAAPVTAGSFIKRSSCERWPPTETDLFYRGLRAFGQNYTMIERLFANRTRKQIKNKFKKEERLYPQRIEEALAVHAAAPRMRARASGTAEADAPAQRRQQRHWVFGEFDRDYIEAIFGTADTAPPPHLPR</sequence>
<dbReference type="InterPro" id="IPR001005">
    <property type="entry name" value="SANT/Myb"/>
</dbReference>
<feature type="region of interest" description="Disordered" evidence="1">
    <location>
        <begin position="1"/>
        <end position="64"/>
    </location>
</feature>
<dbReference type="EMBL" id="JANCYW010000017">
    <property type="protein sequence ID" value="KAK4538280.1"/>
    <property type="molecule type" value="Genomic_DNA"/>
</dbReference>